<organism evidence="2 3">
    <name type="scientific">Arthrobotrys musiformis</name>
    <dbReference type="NCBI Taxonomy" id="47236"/>
    <lineage>
        <taxon>Eukaryota</taxon>
        <taxon>Fungi</taxon>
        <taxon>Dikarya</taxon>
        <taxon>Ascomycota</taxon>
        <taxon>Pezizomycotina</taxon>
        <taxon>Orbiliomycetes</taxon>
        <taxon>Orbiliales</taxon>
        <taxon>Orbiliaceae</taxon>
        <taxon>Arthrobotrys</taxon>
    </lineage>
</organism>
<gene>
    <name evidence="2" type="ORF">TWF481_010402</name>
</gene>
<protein>
    <submittedName>
        <fullName evidence="2">Uncharacterized protein</fullName>
    </submittedName>
</protein>
<dbReference type="AlphaFoldDB" id="A0AAV9W222"/>
<feature type="compositionally biased region" description="Polar residues" evidence="1">
    <location>
        <begin position="81"/>
        <end position="109"/>
    </location>
</feature>
<feature type="region of interest" description="Disordered" evidence="1">
    <location>
        <begin position="58"/>
        <end position="109"/>
    </location>
</feature>
<name>A0AAV9W222_9PEZI</name>
<evidence type="ECO:0000313" key="2">
    <source>
        <dbReference type="EMBL" id="KAK6500045.1"/>
    </source>
</evidence>
<evidence type="ECO:0000313" key="3">
    <source>
        <dbReference type="Proteomes" id="UP001370758"/>
    </source>
</evidence>
<dbReference type="Proteomes" id="UP001370758">
    <property type="component" value="Unassembled WGS sequence"/>
</dbReference>
<accession>A0AAV9W222</accession>
<dbReference type="EMBL" id="JAVHJL010000007">
    <property type="protein sequence ID" value="KAK6500045.1"/>
    <property type="molecule type" value="Genomic_DNA"/>
</dbReference>
<evidence type="ECO:0000256" key="1">
    <source>
        <dbReference type="SAM" id="MobiDB-lite"/>
    </source>
</evidence>
<feature type="compositionally biased region" description="Basic and acidic residues" evidence="1">
    <location>
        <begin position="64"/>
        <end position="79"/>
    </location>
</feature>
<reference evidence="2 3" key="1">
    <citation type="submission" date="2023-08" db="EMBL/GenBank/DDBJ databases">
        <authorList>
            <person name="Palmer J.M."/>
        </authorList>
    </citation>
    <scope>NUCLEOTIDE SEQUENCE [LARGE SCALE GENOMIC DNA]</scope>
    <source>
        <strain evidence="2 3">TWF481</strain>
    </source>
</reference>
<keyword evidence="3" id="KW-1185">Reference proteome</keyword>
<comment type="caution">
    <text evidence="2">The sequence shown here is derived from an EMBL/GenBank/DDBJ whole genome shotgun (WGS) entry which is preliminary data.</text>
</comment>
<sequence>MDRVTLTSRHLRALEERKRNGIKLPSPSNAKGLRSLCTDIMLSRNFLHLLVDYIENQGNASTEPESHGLPDEPAEDPRPLSHNSDQLDGLQLNNIPASPSRATKATTSVEGLTTGLREASLTLVRSWASKLVRNFTVAR</sequence>
<proteinExistence type="predicted"/>